<dbReference type="AlphaFoldDB" id="A0A3B0IXQ6"/>
<proteinExistence type="predicted"/>
<evidence type="ECO:0000256" key="1">
    <source>
        <dbReference type="SAM" id="Phobius"/>
    </source>
</evidence>
<keyword evidence="1" id="KW-0472">Membrane</keyword>
<reference evidence="2" key="1">
    <citation type="submission" date="2018-04" db="EMBL/GenBank/DDBJ databases">
        <authorList>
            <person name="Go L.Y."/>
            <person name="Mitchell J.A."/>
        </authorList>
    </citation>
    <scope>NUCLEOTIDE SEQUENCE</scope>
    <source>
        <strain evidence="2">WBAF</strain>
    </source>
</reference>
<keyword evidence="1" id="KW-1133">Transmembrane helix</keyword>
<sequence length="92" mass="10826">MHPIIYLLNLLLDLYSFVLICSVALDLLIKLNVVNMYNEIVSSIMQTLNRLTYPPLKVIRRYIQPFNGLDLSVMILIIAIHFVKYTITYYFK</sequence>
<evidence type="ECO:0008006" key="3">
    <source>
        <dbReference type="Google" id="ProtNLM"/>
    </source>
</evidence>
<accession>A0A3B0IXQ6</accession>
<dbReference type="EMBL" id="OUNF01000272">
    <property type="protein sequence ID" value="SPP34180.1"/>
    <property type="molecule type" value="Genomic_DNA"/>
</dbReference>
<evidence type="ECO:0000313" key="2">
    <source>
        <dbReference type="EMBL" id="SPP34180.1"/>
    </source>
</evidence>
<dbReference type="GO" id="GO:0016020">
    <property type="term" value="C:membrane"/>
    <property type="evidence" value="ECO:0007669"/>
    <property type="project" value="InterPro"/>
</dbReference>
<feature type="transmembrane region" description="Helical" evidence="1">
    <location>
        <begin position="6"/>
        <end position="29"/>
    </location>
</feature>
<feature type="transmembrane region" description="Helical" evidence="1">
    <location>
        <begin position="69"/>
        <end position="91"/>
    </location>
</feature>
<gene>
    <name evidence="2" type="ORF">WBAF_0991</name>
</gene>
<protein>
    <recommendedName>
        <fullName evidence="3">YggT family protein</fullName>
    </recommendedName>
</protein>
<dbReference type="Pfam" id="PF02325">
    <property type="entry name" value="CCB3_YggT"/>
    <property type="match status" value="1"/>
</dbReference>
<name>A0A3B0IXQ6_9RICK</name>
<keyword evidence="1" id="KW-0812">Transmembrane</keyword>
<dbReference type="InterPro" id="IPR003425">
    <property type="entry name" value="CCB3/YggT"/>
</dbReference>
<organism evidence="2">
    <name type="scientific">Wolbachia endosymbiont of Aleurodicus floccissimus</name>
    <dbReference type="NCBI Taxonomy" id="2152762"/>
    <lineage>
        <taxon>Bacteria</taxon>
        <taxon>Pseudomonadati</taxon>
        <taxon>Pseudomonadota</taxon>
        <taxon>Alphaproteobacteria</taxon>
        <taxon>Rickettsiales</taxon>
        <taxon>Anaplasmataceae</taxon>
        <taxon>Wolbachieae</taxon>
        <taxon>Wolbachia</taxon>
    </lineage>
</organism>